<organism evidence="2 3">
    <name type="scientific">Anaeroglobus geminatus F0357</name>
    <dbReference type="NCBI Taxonomy" id="861450"/>
    <lineage>
        <taxon>Bacteria</taxon>
        <taxon>Bacillati</taxon>
        <taxon>Bacillota</taxon>
        <taxon>Negativicutes</taxon>
        <taxon>Veillonellales</taxon>
        <taxon>Veillonellaceae</taxon>
        <taxon>Anaeroglobus</taxon>
    </lineage>
</organism>
<dbReference type="PATRIC" id="fig|861450.3.peg.1547"/>
<keyword evidence="1" id="KW-0732">Signal</keyword>
<dbReference type="Proteomes" id="UP000005481">
    <property type="component" value="Unassembled WGS sequence"/>
</dbReference>
<proteinExistence type="predicted"/>
<gene>
    <name evidence="2" type="ORF">HMPREF0080_01673</name>
</gene>
<feature type="chain" id="PRO_5003529363" evidence="1">
    <location>
        <begin position="21"/>
        <end position="122"/>
    </location>
</feature>
<evidence type="ECO:0000256" key="1">
    <source>
        <dbReference type="SAM" id="SignalP"/>
    </source>
</evidence>
<dbReference type="AlphaFoldDB" id="G9YJ29"/>
<dbReference type="HOGENOM" id="CLU_2021900_0_0_9"/>
<dbReference type="OrthoDB" id="1624623at2"/>
<sequence length="122" mass="14308">MKKFILFFIALQAFFFPVFAADGTVTFDNSRTVVILDTTQDNYAATYLSKSIREPFRIPYWNRIDAGETISSKDITVARFEELAAKYGADLVIIPFVNHWYWRQYHNILTYEDDIYKNTITV</sequence>
<evidence type="ECO:0000313" key="2">
    <source>
        <dbReference type="EMBL" id="EHM39073.1"/>
    </source>
</evidence>
<dbReference type="EMBL" id="AGCJ01000073">
    <property type="protein sequence ID" value="EHM39073.1"/>
    <property type="molecule type" value="Genomic_DNA"/>
</dbReference>
<feature type="signal peptide" evidence="1">
    <location>
        <begin position="1"/>
        <end position="20"/>
    </location>
</feature>
<reference evidence="2 3" key="1">
    <citation type="submission" date="2011-08" db="EMBL/GenBank/DDBJ databases">
        <authorList>
            <person name="Weinstock G."/>
            <person name="Sodergren E."/>
            <person name="Clifton S."/>
            <person name="Fulton L."/>
            <person name="Fulton B."/>
            <person name="Courtney L."/>
            <person name="Fronick C."/>
            <person name="Harrison M."/>
            <person name="Strong C."/>
            <person name="Farmer C."/>
            <person name="Delahaunty K."/>
            <person name="Markovic C."/>
            <person name="Hall O."/>
            <person name="Minx P."/>
            <person name="Tomlinson C."/>
            <person name="Mitreva M."/>
            <person name="Hou S."/>
            <person name="Chen J."/>
            <person name="Wollam A."/>
            <person name="Pepin K.H."/>
            <person name="Johnson M."/>
            <person name="Bhonagiri V."/>
            <person name="Zhang X."/>
            <person name="Suruliraj S."/>
            <person name="Warren W."/>
            <person name="Chinwalla A."/>
            <person name="Mardis E.R."/>
            <person name="Wilson R.K."/>
        </authorList>
    </citation>
    <scope>NUCLEOTIDE SEQUENCE [LARGE SCALE GENOMIC DNA]</scope>
    <source>
        <strain evidence="2 3">F0357</strain>
    </source>
</reference>
<dbReference type="RefSeq" id="WP_006790640.1">
    <property type="nucleotide sequence ID" value="NZ_JH417605.1"/>
</dbReference>
<comment type="caution">
    <text evidence="2">The sequence shown here is derived from an EMBL/GenBank/DDBJ whole genome shotgun (WGS) entry which is preliminary data.</text>
</comment>
<name>G9YJ29_9FIRM</name>
<dbReference type="STRING" id="861450.HMPREF0080_01673"/>
<evidence type="ECO:0000313" key="3">
    <source>
        <dbReference type="Proteomes" id="UP000005481"/>
    </source>
</evidence>
<keyword evidence="3" id="KW-1185">Reference proteome</keyword>
<accession>G9YJ29</accession>
<protein>
    <submittedName>
        <fullName evidence="2">Uncharacterized protein</fullName>
    </submittedName>
</protein>